<feature type="compositionally biased region" description="Low complexity" evidence="7">
    <location>
        <begin position="249"/>
        <end position="285"/>
    </location>
</feature>
<evidence type="ECO:0000313" key="10">
    <source>
        <dbReference type="Proteomes" id="UP001146439"/>
    </source>
</evidence>
<feature type="transmembrane region" description="Helical" evidence="6">
    <location>
        <begin position="213"/>
        <end position="233"/>
    </location>
</feature>
<dbReference type="RefSeq" id="WP_238799350.1">
    <property type="nucleotide sequence ID" value="NZ_JAKMUZ010000005.1"/>
</dbReference>
<evidence type="ECO:0000256" key="6">
    <source>
        <dbReference type="RuleBase" id="RU363076"/>
    </source>
</evidence>
<feature type="compositionally biased region" description="Basic and acidic residues" evidence="7">
    <location>
        <begin position="326"/>
        <end position="336"/>
    </location>
</feature>
<feature type="compositionally biased region" description="Basic residues" evidence="7">
    <location>
        <begin position="337"/>
        <end position="346"/>
    </location>
</feature>
<evidence type="ECO:0000256" key="3">
    <source>
        <dbReference type="ARBA" id="ARBA00022692"/>
    </source>
</evidence>
<organism evidence="8 10">
    <name type="scientific">Corynebacterium yonathiae</name>
    <dbReference type="NCBI Taxonomy" id="2913504"/>
    <lineage>
        <taxon>Bacteria</taxon>
        <taxon>Bacillati</taxon>
        <taxon>Actinomycetota</taxon>
        <taxon>Actinomycetes</taxon>
        <taxon>Mycobacteriales</taxon>
        <taxon>Corynebacteriaceae</taxon>
        <taxon>Corynebacterium</taxon>
    </lineage>
</organism>
<accession>A0A9X3RKU7</accession>
<dbReference type="EMBL" id="JBBMGJ010000020">
    <property type="protein sequence ID" value="MEK0146241.1"/>
    <property type="molecule type" value="Genomic_DNA"/>
</dbReference>
<reference evidence="9 11" key="2">
    <citation type="submission" date="2024-01" db="EMBL/GenBank/DDBJ databases">
        <title>Description of two novel Corynebacterium species isolated from human nasal passages and skin.</title>
        <authorList>
            <person name="Popowitch E."/>
            <person name="Tran T.H."/>
            <person name="Escapa I.F."/>
            <person name="Bhatt E."/>
            <person name="Sozat A.K."/>
            <person name="Roberts A.Q."/>
            <person name="Segre J.A."/>
            <person name="Kong H."/>
            <person name="Conlan S."/>
            <person name="Lemon K.P."/>
            <person name="Kelly M.S."/>
        </authorList>
    </citation>
    <scope>NUCLEOTIDE SEQUENCE [LARGE SCALE GENOMIC DNA]</scope>
    <source>
        <strain evidence="9 11">KPL2619</strain>
    </source>
</reference>
<evidence type="ECO:0000256" key="2">
    <source>
        <dbReference type="ARBA" id="ARBA00007165"/>
    </source>
</evidence>
<comment type="subcellular location">
    <subcellularLocation>
        <location evidence="6">Cell membrane</location>
        <topology evidence="6">Multi-pass membrane protein</topology>
    </subcellularLocation>
    <subcellularLocation>
        <location evidence="1">Membrane</location>
    </subcellularLocation>
</comment>
<dbReference type="Pfam" id="PF02104">
    <property type="entry name" value="SURF1"/>
    <property type="match status" value="1"/>
</dbReference>
<dbReference type="Proteomes" id="UP001371299">
    <property type="component" value="Unassembled WGS sequence"/>
</dbReference>
<dbReference type="InterPro" id="IPR002994">
    <property type="entry name" value="Surf1/Shy1"/>
</dbReference>
<keyword evidence="6" id="KW-1003">Cell membrane</keyword>
<dbReference type="PANTHER" id="PTHR23427:SF2">
    <property type="entry name" value="SURFEIT LOCUS PROTEIN 1"/>
    <property type="match status" value="1"/>
</dbReference>
<evidence type="ECO:0000256" key="5">
    <source>
        <dbReference type="ARBA" id="ARBA00023136"/>
    </source>
</evidence>
<gene>
    <name evidence="8" type="ORF">L8V22_04020</name>
    <name evidence="9" type="ORF">WMQ01_09205</name>
</gene>
<dbReference type="CDD" id="cd06662">
    <property type="entry name" value="SURF1"/>
    <property type="match status" value="1"/>
</dbReference>
<keyword evidence="5 6" id="KW-0472">Membrane</keyword>
<evidence type="ECO:0000256" key="7">
    <source>
        <dbReference type="SAM" id="MobiDB-lite"/>
    </source>
</evidence>
<keyword evidence="11" id="KW-1185">Reference proteome</keyword>
<comment type="similarity">
    <text evidence="2 6">Belongs to the SURF1 family.</text>
</comment>
<feature type="transmembrane region" description="Helical" evidence="6">
    <location>
        <begin position="12"/>
        <end position="33"/>
    </location>
</feature>
<comment type="caution">
    <text evidence="8">The sequence shown here is derived from an EMBL/GenBank/DDBJ whole genome shotgun (WGS) entry which is preliminary data.</text>
</comment>
<feature type="compositionally biased region" description="Low complexity" evidence="7">
    <location>
        <begin position="307"/>
        <end position="318"/>
    </location>
</feature>
<keyword evidence="3 6" id="KW-0812">Transmembrane</keyword>
<proteinExistence type="inferred from homology"/>
<evidence type="ECO:0000313" key="8">
    <source>
        <dbReference type="EMBL" id="MCZ9295730.1"/>
    </source>
</evidence>
<dbReference type="GO" id="GO:0005886">
    <property type="term" value="C:plasma membrane"/>
    <property type="evidence" value="ECO:0007669"/>
    <property type="project" value="UniProtKB-SubCell"/>
</dbReference>
<protein>
    <recommendedName>
        <fullName evidence="6">SURF1-like protein</fullName>
    </recommendedName>
</protein>
<feature type="region of interest" description="Disordered" evidence="7">
    <location>
        <begin position="248"/>
        <end position="346"/>
    </location>
</feature>
<dbReference type="PROSITE" id="PS50895">
    <property type="entry name" value="SURF1"/>
    <property type="match status" value="1"/>
</dbReference>
<reference evidence="8" key="1">
    <citation type="submission" date="2022-02" db="EMBL/GenBank/DDBJ databases">
        <title>Corynebacterium sp. from urogenital microbiome.</title>
        <authorList>
            <person name="Cappelli E.A."/>
            <person name="Ribeiro T.G."/>
            <person name="Peixe L."/>
        </authorList>
    </citation>
    <scope>NUCLEOTIDE SEQUENCE</scope>
    <source>
        <strain evidence="8">C21Ua_68</strain>
    </source>
</reference>
<evidence type="ECO:0000313" key="11">
    <source>
        <dbReference type="Proteomes" id="UP001371299"/>
    </source>
</evidence>
<evidence type="ECO:0000313" key="9">
    <source>
        <dbReference type="EMBL" id="MEK0146241.1"/>
    </source>
</evidence>
<dbReference type="AlphaFoldDB" id="A0A9X3RKU7"/>
<name>A0A9X3RKU7_9CORY</name>
<dbReference type="InterPro" id="IPR045214">
    <property type="entry name" value="Surf1/Surf4"/>
</dbReference>
<keyword evidence="4 6" id="KW-1133">Transmembrane helix</keyword>
<dbReference type="Proteomes" id="UP001146439">
    <property type="component" value="Unassembled WGS sequence"/>
</dbReference>
<dbReference type="PANTHER" id="PTHR23427">
    <property type="entry name" value="SURFEIT LOCUS PROTEIN"/>
    <property type="match status" value="1"/>
</dbReference>
<evidence type="ECO:0000256" key="4">
    <source>
        <dbReference type="ARBA" id="ARBA00022989"/>
    </source>
</evidence>
<evidence type="ECO:0000256" key="1">
    <source>
        <dbReference type="ARBA" id="ARBA00004370"/>
    </source>
</evidence>
<dbReference type="EMBL" id="JAKMUZ010000005">
    <property type="protein sequence ID" value="MCZ9295730.1"/>
    <property type="molecule type" value="Genomic_DNA"/>
</dbReference>
<sequence>MLKTFLKPGWVLLLLFVVAFSYLAFTVLAPWQLGKDDDIVERNELITHAYEADPQPVEDLVDDHGAIKDDEWSRATLHGHYLPQDEVLLRLRPVDSGPSYQSLVPFRTDSGLTILVNRGWVKAGEANAVPDIPAAPSGETTLTGMIRADEAQHQSAPIKQEGYQQVYSLHTEQIASLIDAPLAHDYIQLSSDQPGVLNPMPIPQLDRGNHLSYGYQWIAFGIMAPLGLGYFVWSEIRERRRLREEEEALASLDADASSPSEPAGTPSGPASAPSADSVPAEAPSPKRSQHDGHIAADDSADGTTENAAAVPAASSSHAASRRNRSRYGDSKPDHYAKLNKRRRERY</sequence>